<dbReference type="Proteomes" id="UP000184335">
    <property type="component" value="Unassembled WGS sequence"/>
</dbReference>
<dbReference type="AlphaFoldDB" id="A0A1M6HCF2"/>
<accession>A0A1M6HCF2</accession>
<proteinExistence type="predicted"/>
<dbReference type="EMBL" id="FQYI01000012">
    <property type="protein sequence ID" value="SHJ19887.1"/>
    <property type="molecule type" value="Genomic_DNA"/>
</dbReference>
<keyword evidence="2" id="KW-1185">Reference proteome</keyword>
<sequence length="76" mass="8825">MTHHEKSLTLIKSFCYNSRQVSEVLGLSYSSVRQKVGSVGYHKFTDDQFEKLLEHFEKVHTEQSELLKEMKSGYGL</sequence>
<gene>
    <name evidence="1" type="ORF">SAMN05443429_11213</name>
</gene>
<organism evidence="1 2">
    <name type="scientific">Cruoricaptor ignavus</name>
    <dbReference type="NCBI Taxonomy" id="1118202"/>
    <lineage>
        <taxon>Bacteria</taxon>
        <taxon>Pseudomonadati</taxon>
        <taxon>Bacteroidota</taxon>
        <taxon>Flavobacteriia</taxon>
        <taxon>Flavobacteriales</taxon>
        <taxon>Weeksellaceae</taxon>
        <taxon>Cruoricaptor</taxon>
    </lineage>
</organism>
<name>A0A1M6HCF2_9FLAO</name>
<evidence type="ECO:0000313" key="1">
    <source>
        <dbReference type="EMBL" id="SHJ19887.1"/>
    </source>
</evidence>
<dbReference type="STRING" id="1118202.SAMN05443429_11213"/>
<evidence type="ECO:0000313" key="2">
    <source>
        <dbReference type="Proteomes" id="UP000184335"/>
    </source>
</evidence>
<protein>
    <submittedName>
        <fullName evidence="1">Uncharacterized protein</fullName>
    </submittedName>
</protein>
<reference evidence="1 2" key="1">
    <citation type="submission" date="2016-11" db="EMBL/GenBank/DDBJ databases">
        <authorList>
            <person name="Jaros S."/>
            <person name="Januszkiewicz K."/>
            <person name="Wedrychowicz H."/>
        </authorList>
    </citation>
    <scope>NUCLEOTIDE SEQUENCE [LARGE SCALE GENOMIC DNA]</scope>
    <source>
        <strain evidence="1 2">DSM 25479</strain>
    </source>
</reference>